<dbReference type="WBParaSite" id="Pan_g8048.t1">
    <property type="protein sequence ID" value="Pan_g8048.t1"/>
    <property type="gene ID" value="Pan_g8048"/>
</dbReference>
<evidence type="ECO:0000313" key="3">
    <source>
        <dbReference type="WBParaSite" id="Pan_g8048.t1"/>
    </source>
</evidence>
<reference evidence="2" key="1">
    <citation type="journal article" date="2013" name="Genetics">
        <title>The draft genome and transcriptome of Panagrellus redivivus are shaped by the harsh demands of a free-living lifestyle.</title>
        <authorList>
            <person name="Srinivasan J."/>
            <person name="Dillman A.R."/>
            <person name="Macchietto M.G."/>
            <person name="Heikkinen L."/>
            <person name="Lakso M."/>
            <person name="Fracchia K.M."/>
            <person name="Antoshechkin I."/>
            <person name="Mortazavi A."/>
            <person name="Wong G."/>
            <person name="Sternberg P.W."/>
        </authorList>
    </citation>
    <scope>NUCLEOTIDE SEQUENCE [LARGE SCALE GENOMIC DNA]</scope>
    <source>
        <strain evidence="2">MT8872</strain>
    </source>
</reference>
<protein>
    <submittedName>
        <fullName evidence="3">Ras-associating domain-containing protein</fullName>
    </submittedName>
</protein>
<dbReference type="AlphaFoldDB" id="A0A7E4W8Y8"/>
<feature type="compositionally biased region" description="Polar residues" evidence="1">
    <location>
        <begin position="98"/>
        <end position="107"/>
    </location>
</feature>
<organism evidence="2 3">
    <name type="scientific">Panagrellus redivivus</name>
    <name type="common">Microworm</name>
    <dbReference type="NCBI Taxonomy" id="6233"/>
    <lineage>
        <taxon>Eukaryota</taxon>
        <taxon>Metazoa</taxon>
        <taxon>Ecdysozoa</taxon>
        <taxon>Nematoda</taxon>
        <taxon>Chromadorea</taxon>
        <taxon>Rhabditida</taxon>
        <taxon>Tylenchina</taxon>
        <taxon>Panagrolaimomorpha</taxon>
        <taxon>Panagrolaimoidea</taxon>
        <taxon>Panagrolaimidae</taxon>
        <taxon>Panagrellus</taxon>
    </lineage>
</organism>
<reference evidence="3" key="2">
    <citation type="submission" date="2020-10" db="UniProtKB">
        <authorList>
            <consortium name="WormBaseParasite"/>
        </authorList>
    </citation>
    <scope>IDENTIFICATION</scope>
</reference>
<sequence length="123" mass="14119">MKRSRKVFEMNEHELRSTLCTLTPEGDYLGLTKSDMQEELIYWLLLHGLTASHQFLLYEDEDGVVWLLDRGRDGCPCCRTPSINTNTNLARPYDDSQGRTSRSSNTPLDVVIYRKSSESTFPV</sequence>
<proteinExistence type="predicted"/>
<evidence type="ECO:0000256" key="1">
    <source>
        <dbReference type="SAM" id="MobiDB-lite"/>
    </source>
</evidence>
<dbReference type="Proteomes" id="UP000492821">
    <property type="component" value="Unassembled WGS sequence"/>
</dbReference>
<feature type="region of interest" description="Disordered" evidence="1">
    <location>
        <begin position="85"/>
        <end position="107"/>
    </location>
</feature>
<evidence type="ECO:0000313" key="2">
    <source>
        <dbReference type="Proteomes" id="UP000492821"/>
    </source>
</evidence>
<keyword evidence="2" id="KW-1185">Reference proteome</keyword>
<name>A0A7E4W8Y8_PANRE</name>
<accession>A0A7E4W8Y8</accession>